<dbReference type="EMBL" id="MNCJ02000331">
    <property type="protein sequence ID" value="KAF5760258.1"/>
    <property type="molecule type" value="Genomic_DNA"/>
</dbReference>
<gene>
    <name evidence="2" type="ORF">HanXRQr2_Chr16g0751321</name>
</gene>
<reference evidence="2" key="2">
    <citation type="submission" date="2020-06" db="EMBL/GenBank/DDBJ databases">
        <title>Helianthus annuus Genome sequencing and assembly Release 2.</title>
        <authorList>
            <person name="Gouzy J."/>
            <person name="Langlade N."/>
            <person name="Munos S."/>
        </authorList>
    </citation>
    <scope>NUCLEOTIDE SEQUENCE</scope>
    <source>
        <tissue evidence="2">Leaves</tissue>
    </source>
</reference>
<evidence type="ECO:0000313" key="3">
    <source>
        <dbReference type="Proteomes" id="UP000215914"/>
    </source>
</evidence>
<accession>A0A9K3GYW3</accession>
<sequence length="139" mass="15336">MMYTISVLVATNQERSLEKAQQTAAIYDLDDEINRGGDEENDGDVDDIIYDSFDDDDDDDDDDGDGKGGLIAVDMVNKSLDDNGGDDKSETSKVAENVGEDSEQISTYGGETRIKSYYDVKLMSYSHEVGSSSQVHRVW</sequence>
<protein>
    <submittedName>
        <fullName evidence="2">Uncharacterized protein</fullName>
    </submittedName>
</protein>
<proteinExistence type="predicted"/>
<dbReference type="AlphaFoldDB" id="A0A9K3GYW3"/>
<feature type="compositionally biased region" description="Basic and acidic residues" evidence="1">
    <location>
        <begin position="79"/>
        <end position="93"/>
    </location>
</feature>
<reference evidence="2" key="1">
    <citation type="journal article" date="2017" name="Nature">
        <title>The sunflower genome provides insights into oil metabolism, flowering and Asterid evolution.</title>
        <authorList>
            <person name="Badouin H."/>
            <person name="Gouzy J."/>
            <person name="Grassa C.J."/>
            <person name="Murat F."/>
            <person name="Staton S.E."/>
            <person name="Cottret L."/>
            <person name="Lelandais-Briere C."/>
            <person name="Owens G.L."/>
            <person name="Carrere S."/>
            <person name="Mayjonade B."/>
            <person name="Legrand L."/>
            <person name="Gill N."/>
            <person name="Kane N.C."/>
            <person name="Bowers J.E."/>
            <person name="Hubner S."/>
            <person name="Bellec A."/>
            <person name="Berard A."/>
            <person name="Berges H."/>
            <person name="Blanchet N."/>
            <person name="Boniface M.C."/>
            <person name="Brunel D."/>
            <person name="Catrice O."/>
            <person name="Chaidir N."/>
            <person name="Claudel C."/>
            <person name="Donnadieu C."/>
            <person name="Faraut T."/>
            <person name="Fievet G."/>
            <person name="Helmstetter N."/>
            <person name="King M."/>
            <person name="Knapp S.J."/>
            <person name="Lai Z."/>
            <person name="Le Paslier M.C."/>
            <person name="Lippi Y."/>
            <person name="Lorenzon L."/>
            <person name="Mandel J.R."/>
            <person name="Marage G."/>
            <person name="Marchand G."/>
            <person name="Marquand E."/>
            <person name="Bret-Mestries E."/>
            <person name="Morien E."/>
            <person name="Nambeesan S."/>
            <person name="Nguyen T."/>
            <person name="Pegot-Espagnet P."/>
            <person name="Pouilly N."/>
            <person name="Raftis F."/>
            <person name="Sallet E."/>
            <person name="Schiex T."/>
            <person name="Thomas J."/>
            <person name="Vandecasteele C."/>
            <person name="Vares D."/>
            <person name="Vear F."/>
            <person name="Vautrin S."/>
            <person name="Crespi M."/>
            <person name="Mangin B."/>
            <person name="Burke J.M."/>
            <person name="Salse J."/>
            <person name="Munos S."/>
            <person name="Vincourt P."/>
            <person name="Rieseberg L.H."/>
            <person name="Langlade N.B."/>
        </authorList>
    </citation>
    <scope>NUCLEOTIDE SEQUENCE</scope>
    <source>
        <tissue evidence="2">Leaves</tissue>
    </source>
</reference>
<evidence type="ECO:0000313" key="2">
    <source>
        <dbReference type="EMBL" id="KAF5760258.1"/>
    </source>
</evidence>
<name>A0A9K3GYW3_HELAN</name>
<evidence type="ECO:0000256" key="1">
    <source>
        <dbReference type="SAM" id="MobiDB-lite"/>
    </source>
</evidence>
<feature type="compositionally biased region" description="Acidic residues" evidence="1">
    <location>
        <begin position="39"/>
        <end position="64"/>
    </location>
</feature>
<organism evidence="2 3">
    <name type="scientific">Helianthus annuus</name>
    <name type="common">Common sunflower</name>
    <dbReference type="NCBI Taxonomy" id="4232"/>
    <lineage>
        <taxon>Eukaryota</taxon>
        <taxon>Viridiplantae</taxon>
        <taxon>Streptophyta</taxon>
        <taxon>Embryophyta</taxon>
        <taxon>Tracheophyta</taxon>
        <taxon>Spermatophyta</taxon>
        <taxon>Magnoliopsida</taxon>
        <taxon>eudicotyledons</taxon>
        <taxon>Gunneridae</taxon>
        <taxon>Pentapetalae</taxon>
        <taxon>asterids</taxon>
        <taxon>campanulids</taxon>
        <taxon>Asterales</taxon>
        <taxon>Asteraceae</taxon>
        <taxon>Asteroideae</taxon>
        <taxon>Heliantheae alliance</taxon>
        <taxon>Heliantheae</taxon>
        <taxon>Helianthus</taxon>
    </lineage>
</organism>
<keyword evidence="3" id="KW-1185">Reference proteome</keyword>
<comment type="caution">
    <text evidence="2">The sequence shown here is derived from an EMBL/GenBank/DDBJ whole genome shotgun (WGS) entry which is preliminary data.</text>
</comment>
<dbReference type="Proteomes" id="UP000215914">
    <property type="component" value="Unassembled WGS sequence"/>
</dbReference>
<feature type="region of interest" description="Disordered" evidence="1">
    <location>
        <begin position="29"/>
        <end position="107"/>
    </location>
</feature>
<dbReference type="Gramene" id="mRNA:HanXRQr2_Chr16g0751321">
    <property type="protein sequence ID" value="mRNA:HanXRQr2_Chr16g0751321"/>
    <property type="gene ID" value="HanXRQr2_Chr16g0751321"/>
</dbReference>